<sequence>MSMKIAQVCFPVEMSNKVGNKKYSYFTDMEDLDWQDTVVVETRYGIRVAVFMNYLGESSKDSEKASAWIIQKVDLNRLEAKKAKQKQIRDIKAKLLERKSKIEERQIFEIMAKSDPTLASLLKEYDELLG</sequence>
<organism evidence="1 2">
    <name type="scientific">Clostridium botulinum</name>
    <dbReference type="NCBI Taxonomy" id="1491"/>
    <lineage>
        <taxon>Bacteria</taxon>
        <taxon>Bacillati</taxon>
        <taxon>Bacillota</taxon>
        <taxon>Clostridia</taxon>
        <taxon>Eubacteriales</taxon>
        <taxon>Clostridiaceae</taxon>
        <taxon>Clostridium</taxon>
    </lineage>
</organism>
<name>A0A6M0SSR5_CLOBO</name>
<protein>
    <submittedName>
        <fullName evidence="1">Uncharacterized protein</fullName>
    </submittedName>
</protein>
<dbReference type="AlphaFoldDB" id="A0A6M0SSR5"/>
<proteinExistence type="predicted"/>
<evidence type="ECO:0000313" key="2">
    <source>
        <dbReference type="Proteomes" id="UP000472355"/>
    </source>
</evidence>
<dbReference type="Proteomes" id="UP000472355">
    <property type="component" value="Unassembled WGS sequence"/>
</dbReference>
<dbReference type="EMBL" id="SGKU01000056">
    <property type="protein sequence ID" value="NFA43997.1"/>
    <property type="molecule type" value="Genomic_DNA"/>
</dbReference>
<gene>
    <name evidence="1" type="ORF">EXM65_15835</name>
</gene>
<accession>A0A6M0SSR5</accession>
<comment type="caution">
    <text evidence="1">The sequence shown here is derived from an EMBL/GenBank/DDBJ whole genome shotgun (WGS) entry which is preliminary data.</text>
</comment>
<evidence type="ECO:0000313" key="1">
    <source>
        <dbReference type="EMBL" id="NFA43997.1"/>
    </source>
</evidence>
<reference evidence="1 2" key="1">
    <citation type="submission" date="2019-02" db="EMBL/GenBank/DDBJ databases">
        <title>Genome sequencing of Clostridium botulinum clinical isolates.</title>
        <authorList>
            <person name="Brunt J."/>
            <person name="Van Vliet A.H.M."/>
            <person name="Stringer S.C."/>
            <person name="Grant K.A."/>
            <person name="Carter A.C."/>
            <person name="Peck M.W."/>
        </authorList>
    </citation>
    <scope>NUCLEOTIDE SEQUENCE [LARGE SCALE GENOMIC DNA]</scope>
    <source>
        <strain evidence="1 2">H113700579</strain>
    </source>
</reference>